<dbReference type="InterPro" id="IPR052953">
    <property type="entry name" value="Ser-rich/MCO-related"/>
</dbReference>
<dbReference type="InterPro" id="IPR008972">
    <property type="entry name" value="Cupredoxin"/>
</dbReference>
<gene>
    <name evidence="2" type="ORF">VHEMI09142</name>
</gene>
<dbReference type="PANTHER" id="PTHR34883:SF20">
    <property type="entry name" value="PHYTOCYANIN DOMAIN-CONTAINING PROTEIN"/>
    <property type="match status" value="1"/>
</dbReference>
<dbReference type="AlphaFoldDB" id="A0A0A1TQZ2"/>
<name>A0A0A1TQZ2_9HYPO</name>
<reference evidence="2 3" key="1">
    <citation type="journal article" date="2015" name="Genome Announc.">
        <title>Draft Genome Sequence and Gene Annotation of the Entomopathogenic Fungus Verticillium hemipterigenum.</title>
        <authorList>
            <person name="Horn F."/>
            <person name="Habel A."/>
            <person name="Scharf D.H."/>
            <person name="Dworschak J."/>
            <person name="Brakhage A.A."/>
            <person name="Guthke R."/>
            <person name="Hertweck C."/>
            <person name="Linde J."/>
        </authorList>
    </citation>
    <scope>NUCLEOTIDE SEQUENCE [LARGE SCALE GENOMIC DNA]</scope>
</reference>
<evidence type="ECO:0000256" key="1">
    <source>
        <dbReference type="SAM" id="SignalP"/>
    </source>
</evidence>
<feature type="signal peptide" evidence="1">
    <location>
        <begin position="1"/>
        <end position="18"/>
    </location>
</feature>
<dbReference type="SUPFAM" id="SSF49503">
    <property type="entry name" value="Cupredoxins"/>
    <property type="match status" value="1"/>
</dbReference>
<sequence length="106" mass="11050">MHFTTSTVVAALATGALGKVVTVNVAQSGLTFSPNNIKADKGDTLEFHFYPNSHSVVQGDGSKACQPIAGGFYSGVVKSSGGMNASLFLGSLIPSHEQDTNWYLTV</sequence>
<dbReference type="EMBL" id="CDHN01000005">
    <property type="protein sequence ID" value="CEJ93562.1"/>
    <property type="molecule type" value="Genomic_DNA"/>
</dbReference>
<dbReference type="Gene3D" id="2.60.40.420">
    <property type="entry name" value="Cupredoxins - blue copper proteins"/>
    <property type="match status" value="1"/>
</dbReference>
<evidence type="ECO:0000313" key="2">
    <source>
        <dbReference type="EMBL" id="CEJ93562.1"/>
    </source>
</evidence>
<organism evidence="2 3">
    <name type="scientific">[Torrubiella] hemipterigena</name>
    <dbReference type="NCBI Taxonomy" id="1531966"/>
    <lineage>
        <taxon>Eukaryota</taxon>
        <taxon>Fungi</taxon>
        <taxon>Dikarya</taxon>
        <taxon>Ascomycota</taxon>
        <taxon>Pezizomycotina</taxon>
        <taxon>Sordariomycetes</taxon>
        <taxon>Hypocreomycetidae</taxon>
        <taxon>Hypocreales</taxon>
        <taxon>Clavicipitaceae</taxon>
        <taxon>Clavicipitaceae incertae sedis</taxon>
        <taxon>'Torrubiella' clade</taxon>
    </lineage>
</organism>
<dbReference type="HOGENOM" id="CLU_2225031_0_0_1"/>
<dbReference type="OrthoDB" id="5415867at2759"/>
<accession>A0A0A1TQZ2</accession>
<evidence type="ECO:0008006" key="4">
    <source>
        <dbReference type="Google" id="ProtNLM"/>
    </source>
</evidence>
<protein>
    <recommendedName>
        <fullName evidence="4">Plastocyanin-like domain-containing protein</fullName>
    </recommendedName>
</protein>
<keyword evidence="3" id="KW-1185">Reference proteome</keyword>
<keyword evidence="1" id="KW-0732">Signal</keyword>
<evidence type="ECO:0000313" key="3">
    <source>
        <dbReference type="Proteomes" id="UP000039046"/>
    </source>
</evidence>
<proteinExistence type="predicted"/>
<dbReference type="PANTHER" id="PTHR34883">
    <property type="entry name" value="SERINE-RICH PROTEIN, PUTATIVE-RELATED-RELATED"/>
    <property type="match status" value="1"/>
</dbReference>
<dbReference type="Proteomes" id="UP000039046">
    <property type="component" value="Unassembled WGS sequence"/>
</dbReference>
<feature type="chain" id="PRO_5001980069" description="Plastocyanin-like domain-containing protein" evidence="1">
    <location>
        <begin position="19"/>
        <end position="106"/>
    </location>
</feature>